<dbReference type="InterPro" id="IPR015943">
    <property type="entry name" value="WD40/YVTN_repeat-like_dom_sf"/>
</dbReference>
<dbReference type="PANTHER" id="PTHR43739">
    <property type="entry name" value="XYLOGLUCANASE (EUROFUNG)"/>
    <property type="match status" value="1"/>
</dbReference>
<evidence type="ECO:0000256" key="2">
    <source>
        <dbReference type="ARBA" id="ARBA00022801"/>
    </source>
</evidence>
<dbReference type="SUPFAM" id="SSF110296">
    <property type="entry name" value="Oligoxyloglucan reducing end-specific cellobiohydrolase"/>
    <property type="match status" value="2"/>
</dbReference>
<dbReference type="EMBL" id="VFSU01000017">
    <property type="protein sequence ID" value="TPE62710.1"/>
    <property type="molecule type" value="Genomic_DNA"/>
</dbReference>
<organism evidence="7 8">
    <name type="scientific">Sandaracinobacter neustonicus</name>
    <dbReference type="NCBI Taxonomy" id="1715348"/>
    <lineage>
        <taxon>Bacteria</taxon>
        <taxon>Pseudomonadati</taxon>
        <taxon>Pseudomonadota</taxon>
        <taxon>Alphaproteobacteria</taxon>
        <taxon>Sphingomonadales</taxon>
        <taxon>Sphingosinicellaceae</taxon>
        <taxon>Sandaracinobacter</taxon>
    </lineage>
</organism>
<reference evidence="7 8" key="1">
    <citation type="submission" date="2019-06" db="EMBL/GenBank/DDBJ databases">
        <authorList>
            <person name="Lee I."/>
            <person name="Jang G.I."/>
            <person name="Hwang C.Y."/>
        </authorList>
    </citation>
    <scope>NUCLEOTIDE SEQUENCE [LARGE SCALE GENOMIC DNA]</scope>
    <source>
        <strain evidence="7 8">PAMC 28131</strain>
    </source>
</reference>
<keyword evidence="8" id="KW-1185">Reference proteome</keyword>
<dbReference type="InterPro" id="IPR052025">
    <property type="entry name" value="Xyloglucanase_GH74"/>
</dbReference>
<keyword evidence="1" id="KW-0732">Signal</keyword>
<dbReference type="Gene3D" id="2.130.10.10">
    <property type="entry name" value="YVTN repeat-like/Quinoprotein amine dehydrogenase"/>
    <property type="match status" value="2"/>
</dbReference>
<comment type="caution">
    <text evidence="7">The sequence shown here is derived from an EMBL/GenBank/DDBJ whole genome shotgun (WGS) entry which is preliminary data.</text>
</comment>
<keyword evidence="4" id="KW-0326">Glycosidase</keyword>
<gene>
    <name evidence="7" type="ORF">FJQ54_05565</name>
</gene>
<accession>A0A501XQ87</accession>
<evidence type="ECO:0000256" key="1">
    <source>
        <dbReference type="ARBA" id="ARBA00022729"/>
    </source>
</evidence>
<evidence type="ECO:0000313" key="7">
    <source>
        <dbReference type="EMBL" id="TPE62710.1"/>
    </source>
</evidence>
<dbReference type="Proteomes" id="UP000319897">
    <property type="component" value="Unassembled WGS sequence"/>
</dbReference>
<evidence type="ECO:0000313" key="8">
    <source>
        <dbReference type="Proteomes" id="UP000319897"/>
    </source>
</evidence>
<keyword evidence="3" id="KW-0119">Carbohydrate metabolism</keyword>
<dbReference type="GO" id="GO:0010411">
    <property type="term" value="P:xyloglucan metabolic process"/>
    <property type="evidence" value="ECO:0007669"/>
    <property type="project" value="TreeGrafter"/>
</dbReference>
<keyword evidence="2" id="KW-0378">Hydrolase</keyword>
<keyword evidence="5" id="KW-0624">Polysaccharide degradation</keyword>
<comment type="similarity">
    <text evidence="6">Belongs to the glycosyl hydrolase 74 family.</text>
</comment>
<evidence type="ECO:0000256" key="6">
    <source>
        <dbReference type="ARBA" id="ARBA00037986"/>
    </source>
</evidence>
<dbReference type="OrthoDB" id="9764804at2"/>
<dbReference type="GO" id="GO:0016798">
    <property type="term" value="F:hydrolase activity, acting on glycosyl bonds"/>
    <property type="evidence" value="ECO:0007669"/>
    <property type="project" value="UniProtKB-KW"/>
</dbReference>
<dbReference type="GO" id="GO:0000272">
    <property type="term" value="P:polysaccharide catabolic process"/>
    <property type="evidence" value="ECO:0007669"/>
    <property type="project" value="UniProtKB-KW"/>
</dbReference>
<dbReference type="PANTHER" id="PTHR43739:SF2">
    <property type="entry name" value="OLIGOXYLOGLUCAN-REDUCING END-SPECIFIC XYLOGLUCANASE-RELATED"/>
    <property type="match status" value="1"/>
</dbReference>
<dbReference type="AlphaFoldDB" id="A0A501XQ87"/>
<evidence type="ECO:0000256" key="3">
    <source>
        <dbReference type="ARBA" id="ARBA00023277"/>
    </source>
</evidence>
<protein>
    <recommendedName>
        <fullName evidence="9">Exo-alpha-sialidase</fullName>
    </recommendedName>
</protein>
<proteinExistence type="inferred from homology"/>
<name>A0A501XQ87_9SPHN</name>
<evidence type="ECO:0000256" key="4">
    <source>
        <dbReference type="ARBA" id="ARBA00023295"/>
    </source>
</evidence>
<evidence type="ECO:0008006" key="9">
    <source>
        <dbReference type="Google" id="ProtNLM"/>
    </source>
</evidence>
<evidence type="ECO:0000256" key="5">
    <source>
        <dbReference type="ARBA" id="ARBA00023326"/>
    </source>
</evidence>
<sequence length="584" mass="62974">MGERLAADPANPDRLFFGSRHDGLWRSDDAGTSWARVEGFPWKGLGQPAKGQTHGGVSFVLFAGAAIYAGVTDPGAPRLLRSTDGGQSWQAVAGGPPADLLPVKAVADERGRLFIAYSDQIGPSGITRGAIWRSDGAEWADVTPQRHGGAGYMGLSAGHGLVAVGTIGRWQPDDTVWLSRNGGNDWDDLAPRSRRDVSAVPFLKGQPPASGDPGPEFGHWIAGVLLDPARPGRLAYVTGATIYATNDARAAGELLWKPWVEGIEQTAIITLASPTAGPPLLSGFGDIAGFVHSGLLVSPQPSFFNPFLSNTNNLDYAGRQANIWVRSGSLWEGRPRDATLAWSDDGGFNWQPLKVPPAANGKRDDLEGSAPIHVSADGGVFIVCTPVPLRTADRGQNWGPMKGVAQDDCPVGDKRDPQRFYALRFNANQIVASTDGGQSFRRLPAVGLPPELWKARTTNREAPRTLVANPLRVGDLWLRLGEEIWHSPDGGRRFRKASGAMKVQQFGLGRPRADTDPATLFVIGTLGGVYGIWRSADEGRNWLRLNDDAHQWGRRFRVISGDPRQFGRVYVGTDGRGIVWRDSD</sequence>